<dbReference type="Gene3D" id="1.10.10.10">
    <property type="entry name" value="Winged helix-like DNA-binding domain superfamily/Winged helix DNA-binding domain"/>
    <property type="match status" value="1"/>
</dbReference>
<dbReference type="CDD" id="cd06170">
    <property type="entry name" value="LuxR_C_like"/>
    <property type="match status" value="1"/>
</dbReference>
<dbReference type="PROSITE" id="PS00622">
    <property type="entry name" value="HTH_LUXR_1"/>
    <property type="match status" value="1"/>
</dbReference>
<dbReference type="PROSITE" id="PS50043">
    <property type="entry name" value="HTH_LUXR_2"/>
    <property type="match status" value="1"/>
</dbReference>
<keyword evidence="2" id="KW-0238">DNA-binding</keyword>
<feature type="domain" description="HTH luxR-type" evidence="4">
    <location>
        <begin position="150"/>
        <end position="215"/>
    </location>
</feature>
<evidence type="ECO:0000256" key="1">
    <source>
        <dbReference type="ARBA" id="ARBA00023015"/>
    </source>
</evidence>
<accession>A0A1I3JZH4</accession>
<evidence type="ECO:0000313" key="6">
    <source>
        <dbReference type="Proteomes" id="UP000242560"/>
    </source>
</evidence>
<gene>
    <name evidence="5" type="ORF">SAMN05421638_0494</name>
</gene>
<name>A0A1I3JZH4_9FLAO</name>
<dbReference type="SUPFAM" id="SSF46894">
    <property type="entry name" value="C-terminal effector domain of the bipartite response regulators"/>
    <property type="match status" value="1"/>
</dbReference>
<reference evidence="6" key="1">
    <citation type="submission" date="2016-10" db="EMBL/GenBank/DDBJ databases">
        <authorList>
            <person name="Varghese N."/>
            <person name="Submissions S."/>
        </authorList>
    </citation>
    <scope>NUCLEOTIDE SEQUENCE [LARGE SCALE GENOMIC DNA]</scope>
    <source>
        <strain evidence="6">DSM 22251</strain>
    </source>
</reference>
<dbReference type="AlphaFoldDB" id="A0A1I3JZH4"/>
<evidence type="ECO:0000256" key="2">
    <source>
        <dbReference type="ARBA" id="ARBA00023125"/>
    </source>
</evidence>
<dbReference type="PANTHER" id="PTHR44688">
    <property type="entry name" value="DNA-BINDING TRANSCRIPTIONAL ACTIVATOR DEVR_DOSR"/>
    <property type="match status" value="1"/>
</dbReference>
<dbReference type="RefSeq" id="WP_089818323.1">
    <property type="nucleotide sequence ID" value="NZ_FORQ01000001.1"/>
</dbReference>
<protein>
    <submittedName>
        <fullName evidence="5">Two component transcriptional regulator, LuxR family</fullName>
    </submittedName>
</protein>
<sequence>MKPKVILCGDGGENFEQIRPFFENSILDDKFGVEKISDISVLPDLPQNEGSVLFLNPSGFPAEELIPLIQNLVRKNPCLKVIIFAVDLEMADVKKLFEKGIKAYVGKNASSAELKEAFTEVLSSKIYMTDEAKNRLVHFVCEVEDAEIRIHKLSTEITRREKEILKLVCEGFRTKKIADQLGISPHTVECHRRNIMHKFNIRNSANLIKFARENHLTER</sequence>
<dbReference type="PRINTS" id="PR00038">
    <property type="entry name" value="HTHLUXR"/>
</dbReference>
<evidence type="ECO:0000313" key="5">
    <source>
        <dbReference type="EMBL" id="SFI65593.1"/>
    </source>
</evidence>
<keyword evidence="6" id="KW-1185">Reference proteome</keyword>
<dbReference type="InterPro" id="IPR016032">
    <property type="entry name" value="Sig_transdc_resp-reg_C-effctor"/>
</dbReference>
<dbReference type="Gene3D" id="3.40.50.2300">
    <property type="match status" value="1"/>
</dbReference>
<dbReference type="EMBL" id="FORQ01000001">
    <property type="protein sequence ID" value="SFI65593.1"/>
    <property type="molecule type" value="Genomic_DNA"/>
</dbReference>
<dbReference type="GO" id="GO:0006355">
    <property type="term" value="P:regulation of DNA-templated transcription"/>
    <property type="evidence" value="ECO:0007669"/>
    <property type="project" value="InterPro"/>
</dbReference>
<dbReference type="SMART" id="SM00421">
    <property type="entry name" value="HTH_LUXR"/>
    <property type="match status" value="1"/>
</dbReference>
<dbReference type="Pfam" id="PF00196">
    <property type="entry name" value="GerE"/>
    <property type="match status" value="1"/>
</dbReference>
<organism evidence="5 6">
    <name type="scientific">Kaistella treverensis</name>
    <dbReference type="NCBI Taxonomy" id="631455"/>
    <lineage>
        <taxon>Bacteria</taxon>
        <taxon>Pseudomonadati</taxon>
        <taxon>Bacteroidota</taxon>
        <taxon>Flavobacteriia</taxon>
        <taxon>Flavobacteriales</taxon>
        <taxon>Weeksellaceae</taxon>
        <taxon>Chryseobacterium group</taxon>
        <taxon>Kaistella</taxon>
    </lineage>
</organism>
<proteinExistence type="predicted"/>
<dbReference type="InterPro" id="IPR000792">
    <property type="entry name" value="Tscrpt_reg_LuxR_C"/>
</dbReference>
<dbReference type="GO" id="GO:0003677">
    <property type="term" value="F:DNA binding"/>
    <property type="evidence" value="ECO:0007669"/>
    <property type="project" value="UniProtKB-KW"/>
</dbReference>
<evidence type="ECO:0000256" key="3">
    <source>
        <dbReference type="ARBA" id="ARBA00023163"/>
    </source>
</evidence>
<dbReference type="PANTHER" id="PTHR44688:SF16">
    <property type="entry name" value="DNA-BINDING TRANSCRIPTIONAL ACTIVATOR DEVR_DOSR"/>
    <property type="match status" value="1"/>
</dbReference>
<dbReference type="Proteomes" id="UP000242560">
    <property type="component" value="Unassembled WGS sequence"/>
</dbReference>
<evidence type="ECO:0000259" key="4">
    <source>
        <dbReference type="PROSITE" id="PS50043"/>
    </source>
</evidence>
<keyword evidence="1" id="KW-0805">Transcription regulation</keyword>
<dbReference type="InterPro" id="IPR036388">
    <property type="entry name" value="WH-like_DNA-bd_sf"/>
</dbReference>
<keyword evidence="3" id="KW-0804">Transcription</keyword>